<evidence type="ECO:0000313" key="3">
    <source>
        <dbReference type="RefSeq" id="XP_025836610.1"/>
    </source>
</evidence>
<accession>A0A7F5RL97</accession>
<reference evidence="3" key="1">
    <citation type="submission" date="2025-08" db="UniProtKB">
        <authorList>
            <consortium name="RefSeq"/>
        </authorList>
    </citation>
    <scope>IDENTIFICATION</scope>
    <source>
        <tissue evidence="3">Entire body</tissue>
    </source>
</reference>
<proteinExistence type="predicted"/>
<organism evidence="2 3">
    <name type="scientific">Agrilus planipennis</name>
    <name type="common">Emerald ash borer</name>
    <name type="synonym">Agrilus marcopoli</name>
    <dbReference type="NCBI Taxonomy" id="224129"/>
    <lineage>
        <taxon>Eukaryota</taxon>
        <taxon>Metazoa</taxon>
        <taxon>Ecdysozoa</taxon>
        <taxon>Arthropoda</taxon>
        <taxon>Hexapoda</taxon>
        <taxon>Insecta</taxon>
        <taxon>Pterygota</taxon>
        <taxon>Neoptera</taxon>
        <taxon>Endopterygota</taxon>
        <taxon>Coleoptera</taxon>
        <taxon>Polyphaga</taxon>
        <taxon>Elateriformia</taxon>
        <taxon>Buprestoidea</taxon>
        <taxon>Buprestidae</taxon>
        <taxon>Agrilinae</taxon>
        <taxon>Agrilus</taxon>
    </lineage>
</organism>
<keyword evidence="1" id="KW-0479">Metal-binding</keyword>
<keyword evidence="2" id="KW-1185">Reference proteome</keyword>
<dbReference type="GO" id="GO:0046872">
    <property type="term" value="F:metal ion binding"/>
    <property type="evidence" value="ECO:0007669"/>
    <property type="project" value="UniProtKB-KW"/>
</dbReference>
<dbReference type="GeneID" id="112906539"/>
<dbReference type="InParanoid" id="A0A7F5RL97"/>
<gene>
    <name evidence="3" type="primary">LOC112906539</name>
</gene>
<protein>
    <submittedName>
        <fullName evidence="3">Cysteine and histidine-rich protein 1 homolog</fullName>
    </submittedName>
</protein>
<dbReference type="AlphaFoldDB" id="A0A7F5RL97"/>
<dbReference type="KEGG" id="apln:112906539"/>
<evidence type="ECO:0000256" key="1">
    <source>
        <dbReference type="ARBA" id="ARBA00022723"/>
    </source>
</evidence>
<dbReference type="Proteomes" id="UP000192223">
    <property type="component" value="Unplaced"/>
</dbReference>
<dbReference type="OrthoDB" id="10062218at2759"/>
<name>A0A7F5RL97_AGRPL</name>
<evidence type="ECO:0000313" key="2">
    <source>
        <dbReference type="Proteomes" id="UP000192223"/>
    </source>
</evidence>
<dbReference type="RefSeq" id="XP_025836610.1">
    <property type="nucleotide sequence ID" value="XM_025980825.1"/>
</dbReference>
<sequence>MQKDPTQSSEREMTYQLILKTKTTVPLHVHYIILKGPFGDMKIKPTIYEFEFNDQENEGPYMPLALPDTAECNRLLAAKTINFRLIMFLASK</sequence>
<dbReference type="InterPro" id="IPR039338">
    <property type="entry name" value="ZFTRAF1"/>
</dbReference>
<dbReference type="PANTHER" id="PTHR23059:SF4">
    <property type="entry name" value="ZINC FINGER TRAF-TYPE-CONTAINING PROTEIN 1"/>
    <property type="match status" value="1"/>
</dbReference>
<dbReference type="GO" id="GO:0005634">
    <property type="term" value="C:nucleus"/>
    <property type="evidence" value="ECO:0007669"/>
    <property type="project" value="TreeGrafter"/>
</dbReference>
<dbReference type="PANTHER" id="PTHR23059">
    <property type="entry name" value="CYSTEINE AND HISTIDINE-RICH PROTEIN 1"/>
    <property type="match status" value="1"/>
</dbReference>